<feature type="transmembrane region" description="Helical" evidence="6">
    <location>
        <begin position="223"/>
        <end position="247"/>
    </location>
</feature>
<dbReference type="InterPro" id="IPR019421">
    <property type="entry name" value="7TM_GPCR_serpentine_rcpt_Srd"/>
</dbReference>
<dbReference type="Pfam" id="PF10317">
    <property type="entry name" value="7TM_GPCR_Srd"/>
    <property type="match status" value="1"/>
</dbReference>
<dbReference type="InterPro" id="IPR050920">
    <property type="entry name" value="Nematode_rcpt-like_delta"/>
</dbReference>
<reference evidence="7" key="1">
    <citation type="submission" date="2023-10" db="EMBL/GenBank/DDBJ databases">
        <title>Genome assembly of Pristionchus species.</title>
        <authorList>
            <person name="Yoshida K."/>
            <person name="Sommer R.J."/>
        </authorList>
    </citation>
    <scope>NUCLEOTIDE SEQUENCE</scope>
    <source>
        <strain evidence="7">RS0144</strain>
    </source>
</reference>
<evidence type="ECO:0000256" key="6">
    <source>
        <dbReference type="SAM" id="Phobius"/>
    </source>
</evidence>
<evidence type="ECO:0000256" key="4">
    <source>
        <dbReference type="ARBA" id="ARBA00022989"/>
    </source>
</evidence>
<dbReference type="GO" id="GO:0016020">
    <property type="term" value="C:membrane"/>
    <property type="evidence" value="ECO:0007669"/>
    <property type="project" value="UniProtKB-SubCell"/>
</dbReference>
<feature type="non-terminal residue" evidence="7">
    <location>
        <position position="297"/>
    </location>
</feature>
<keyword evidence="5 6" id="KW-0472">Membrane</keyword>
<keyword evidence="4 6" id="KW-1133">Transmembrane helix</keyword>
<evidence type="ECO:0000313" key="8">
    <source>
        <dbReference type="Proteomes" id="UP001432027"/>
    </source>
</evidence>
<organism evidence="7 8">
    <name type="scientific">Pristionchus entomophagus</name>
    <dbReference type="NCBI Taxonomy" id="358040"/>
    <lineage>
        <taxon>Eukaryota</taxon>
        <taxon>Metazoa</taxon>
        <taxon>Ecdysozoa</taxon>
        <taxon>Nematoda</taxon>
        <taxon>Chromadorea</taxon>
        <taxon>Rhabditida</taxon>
        <taxon>Rhabditina</taxon>
        <taxon>Diplogasteromorpha</taxon>
        <taxon>Diplogasteroidea</taxon>
        <taxon>Neodiplogasteridae</taxon>
        <taxon>Pristionchus</taxon>
    </lineage>
</organism>
<keyword evidence="8" id="KW-1185">Reference proteome</keyword>
<dbReference type="PANTHER" id="PTHR22945">
    <property type="entry name" value="SERPENTINE RECEPTOR, CLASS D DELTA"/>
    <property type="match status" value="1"/>
</dbReference>
<evidence type="ECO:0000256" key="2">
    <source>
        <dbReference type="ARBA" id="ARBA00009166"/>
    </source>
</evidence>
<accession>A0AAV5STM6</accession>
<dbReference type="PANTHER" id="PTHR22945:SF40">
    <property type="entry name" value="SERPENTINE RECEPTOR, CLASS D (DELTA)-RELATED"/>
    <property type="match status" value="1"/>
</dbReference>
<feature type="transmembrane region" description="Helical" evidence="6">
    <location>
        <begin position="116"/>
        <end position="133"/>
    </location>
</feature>
<protein>
    <recommendedName>
        <fullName evidence="9">G protein-coupled receptor</fullName>
    </recommendedName>
</protein>
<feature type="transmembrane region" description="Helical" evidence="6">
    <location>
        <begin position="6"/>
        <end position="30"/>
    </location>
</feature>
<comment type="subcellular location">
    <subcellularLocation>
        <location evidence="1">Membrane</location>
        <topology evidence="1">Multi-pass membrane protein</topology>
    </subcellularLocation>
</comment>
<evidence type="ECO:0000256" key="3">
    <source>
        <dbReference type="ARBA" id="ARBA00022692"/>
    </source>
</evidence>
<keyword evidence="3 6" id="KW-0812">Transmembrane</keyword>
<feature type="transmembrane region" description="Helical" evidence="6">
    <location>
        <begin position="259"/>
        <end position="280"/>
    </location>
</feature>
<evidence type="ECO:0008006" key="9">
    <source>
        <dbReference type="Google" id="ProtNLM"/>
    </source>
</evidence>
<comment type="caution">
    <text evidence="7">The sequence shown here is derived from an EMBL/GenBank/DDBJ whole genome shotgun (WGS) entry which is preliminary data.</text>
</comment>
<feature type="transmembrane region" description="Helical" evidence="6">
    <location>
        <begin position="42"/>
        <end position="66"/>
    </location>
</feature>
<dbReference type="Proteomes" id="UP001432027">
    <property type="component" value="Unassembled WGS sequence"/>
</dbReference>
<dbReference type="AlphaFoldDB" id="A0AAV5STM6"/>
<dbReference type="EMBL" id="BTSX01000002">
    <property type="protein sequence ID" value="GMS85802.1"/>
    <property type="molecule type" value="Genomic_DNA"/>
</dbReference>
<sequence>MSDPLLISIFHYAVSTVGTIANLLVLGMILTKTPRNLKCYSVLLFSQTLLQGSTCFTSGILFSRLIPRDFSVFFTMSGPAKLLGSYKIVFDLVAIMLHGHAHYCIMLAVCFSFRNIISMISLQTEFFMIQLSLKRPKLQYFYSQTPLFDPSSARELLAPGGPSYIFSDDVIVTGIVSVLEPGAGIGIIWVCAVIQFVGRLMYRTLAANIGHMSDKTRSVHKEIIRGLIFQACLPALYSFAVSAYVIGQLNILSLVALEYIPYMSGEIIVMTSPFLTLYFVHPYRRSISRVVSNKETT</sequence>
<gene>
    <name evidence="7" type="ORF">PENTCL1PPCAC_7977</name>
</gene>
<evidence type="ECO:0000256" key="5">
    <source>
        <dbReference type="ARBA" id="ARBA00023136"/>
    </source>
</evidence>
<feature type="transmembrane region" description="Helical" evidence="6">
    <location>
        <begin position="86"/>
        <end position="109"/>
    </location>
</feature>
<comment type="similarity">
    <text evidence="2">Belongs to the nematode receptor-like protein srd family.</text>
</comment>
<proteinExistence type="inferred from homology"/>
<evidence type="ECO:0000313" key="7">
    <source>
        <dbReference type="EMBL" id="GMS85802.1"/>
    </source>
</evidence>
<evidence type="ECO:0000256" key="1">
    <source>
        <dbReference type="ARBA" id="ARBA00004141"/>
    </source>
</evidence>
<name>A0AAV5STM6_9BILA</name>